<organism evidence="3 4">
    <name type="scientific">Microbacterium resistens</name>
    <dbReference type="NCBI Taxonomy" id="156977"/>
    <lineage>
        <taxon>Bacteria</taxon>
        <taxon>Bacillati</taxon>
        <taxon>Actinomycetota</taxon>
        <taxon>Actinomycetes</taxon>
        <taxon>Micrococcales</taxon>
        <taxon>Microbacteriaceae</taxon>
        <taxon>Microbacterium</taxon>
    </lineage>
</organism>
<reference evidence="3 4" key="1">
    <citation type="submission" date="2023-01" db="EMBL/GenBank/DDBJ databases">
        <title>Characterization of estradiol degrading bacteria Microbacterium sp. MZT7 and reveal degrading genes through genome analysis.</title>
        <authorList>
            <person name="Hao P."/>
            <person name="Gao Y."/>
        </authorList>
    </citation>
    <scope>NUCLEOTIDE SEQUENCE [LARGE SCALE GENOMIC DNA]</scope>
    <source>
        <strain evidence="3 4">MZT7</strain>
    </source>
</reference>
<dbReference type="PROSITE" id="PS51257">
    <property type="entry name" value="PROKAR_LIPOPROTEIN"/>
    <property type="match status" value="1"/>
</dbReference>
<feature type="chain" id="PRO_5046446471" evidence="2">
    <location>
        <begin position="31"/>
        <end position="311"/>
    </location>
</feature>
<evidence type="ECO:0000313" key="3">
    <source>
        <dbReference type="EMBL" id="UGS26297.1"/>
    </source>
</evidence>
<protein>
    <submittedName>
        <fullName evidence="3">Uncharacterized protein</fullName>
    </submittedName>
</protein>
<gene>
    <name evidence="3" type="ORF">K8F61_16970</name>
</gene>
<accession>A0ABY3RQH6</accession>
<feature type="signal peptide" evidence="2">
    <location>
        <begin position="1"/>
        <end position="30"/>
    </location>
</feature>
<feature type="region of interest" description="Disordered" evidence="1">
    <location>
        <begin position="26"/>
        <end position="47"/>
    </location>
</feature>
<name>A0ABY3RQH6_9MICO</name>
<evidence type="ECO:0000256" key="2">
    <source>
        <dbReference type="SAM" id="SignalP"/>
    </source>
</evidence>
<keyword evidence="2" id="KW-0732">Signal</keyword>
<keyword evidence="4" id="KW-1185">Reference proteome</keyword>
<evidence type="ECO:0000256" key="1">
    <source>
        <dbReference type="SAM" id="MobiDB-lite"/>
    </source>
</evidence>
<dbReference type="RefSeq" id="WP_231820001.1">
    <property type="nucleotide sequence ID" value="NZ_CP082781.1"/>
</dbReference>
<dbReference type="EMBL" id="CP082781">
    <property type="protein sequence ID" value="UGS26297.1"/>
    <property type="molecule type" value="Genomic_DNA"/>
</dbReference>
<sequence>MRPTHGIRVGLAVAAATAALLLSGCTGSEAPSEPSASSAPTASPTPDAPRFALAELQAIRVPELCGHPAGVLVGGRLPGIPEAQGRVMLAPLLAEDVAAGAEESDGAVIGADAAGEPFLAATLYCDQGGVSWPNVVVVWDADRAPVATFHAEELTGGDREQIWSLSPADAGFHARWTAPAAEDAACCHQLSVEADVAVDLAAGTAAAGEPVVHRGEEQVRAVAEAALAGEPVPDGIQIAAGLVDGLVGIRDKGWTYDLDGIACQGSSDMQRSLVCGIPVAKDGEELAFVVYPARGSGWNVYDIPSFELELY</sequence>
<evidence type="ECO:0000313" key="4">
    <source>
        <dbReference type="Proteomes" id="UP001199642"/>
    </source>
</evidence>
<proteinExistence type="predicted"/>
<dbReference type="Proteomes" id="UP001199642">
    <property type="component" value="Chromosome"/>
</dbReference>